<reference evidence="1 2" key="1">
    <citation type="submission" date="2018-01" db="EMBL/GenBank/DDBJ databases">
        <authorList>
            <person name="Gaut B.S."/>
            <person name="Morton B.R."/>
            <person name="Clegg M.T."/>
            <person name="Duvall M.R."/>
        </authorList>
    </citation>
    <scope>NUCLEOTIDE SEQUENCE [LARGE SCALE GENOMIC DNA]</scope>
    <source>
        <strain evidence="1">Cupriavidus taiwanensis LMG 19425</strain>
    </source>
</reference>
<sequence>MTATVPSTIEVTQPSVAARRIQILIATTVQLDTGYSRTLPERSVWSRVGRVPQGDIYRPIGTIFTIEGRQVHEAYLVIRDKTLVGFYLPGEQNYSPLSTAVPLDLGEIE</sequence>
<proteinExistence type="predicted"/>
<name>A0A375IGT7_9BURK</name>
<dbReference type="Proteomes" id="UP000255505">
    <property type="component" value="Chromosome I"/>
</dbReference>
<gene>
    <name evidence="1" type="ORF">CT19425_120225</name>
</gene>
<protein>
    <submittedName>
        <fullName evidence="1">Uncharacterized protein</fullName>
    </submittedName>
</protein>
<organism evidence="1 2">
    <name type="scientific">Cupriavidus taiwanensis</name>
    <dbReference type="NCBI Taxonomy" id="164546"/>
    <lineage>
        <taxon>Bacteria</taxon>
        <taxon>Pseudomonadati</taxon>
        <taxon>Pseudomonadota</taxon>
        <taxon>Betaproteobacteria</taxon>
        <taxon>Burkholderiales</taxon>
        <taxon>Burkholderiaceae</taxon>
        <taxon>Cupriavidus</taxon>
    </lineage>
</organism>
<evidence type="ECO:0000313" key="2">
    <source>
        <dbReference type="Proteomes" id="UP000255505"/>
    </source>
</evidence>
<dbReference type="EMBL" id="LT991976">
    <property type="protein sequence ID" value="SPK73983.1"/>
    <property type="molecule type" value="Genomic_DNA"/>
</dbReference>
<dbReference type="AlphaFoldDB" id="A0A375IGT7"/>
<accession>A0A375IGT7</accession>
<evidence type="ECO:0000313" key="1">
    <source>
        <dbReference type="EMBL" id="SPK73983.1"/>
    </source>
</evidence>